<keyword evidence="9" id="KW-0030">Aminoacyl-tRNA synthetase</keyword>
<keyword evidence="13" id="KW-1185">Reference proteome</keyword>
<sequence length="395" mass="41867">MQTLAPDNPETLSFDADAVAVDGREVVLEETYFYPEGGGQPADRGVIDDIAVADVQKSPRGVVHTLATEPDFGDGDTVHCVVDAAFRTYCERAHTASHVLFGAARRVLDDVGYAGFDIGEETVRVDFTAETEITDERMVEMERLANRAVWDSLPVSWEYQDPGVAQEREEVAFNTKTEEGAMAEEDSVRIVTVEGWDVAACGGTHVRNTEEIGPVHVMERSNPGEGATRVEFAVGPTAIDATAELHEAARAAARDLDVAVPDIPDAVDRLTAERDDLRDEVADLKSELLGHRLADLDAVERDGGRWLVGTVEGATPNDLQGELSDLIDDEVDGVAVAGTSGATFVVVATDGAADANALVQDVTEEFGGGGGGGPTFAQGGGIPVSPSELVGYLEE</sequence>
<evidence type="ECO:0000256" key="8">
    <source>
        <dbReference type="ARBA" id="ARBA00022917"/>
    </source>
</evidence>
<dbReference type="InterPro" id="IPR018164">
    <property type="entry name" value="Ala-tRNA-synth_IIc_N"/>
</dbReference>
<dbReference type="RefSeq" id="WP_267645211.1">
    <property type="nucleotide sequence ID" value="NZ_JANHGR010000001.1"/>
</dbReference>
<dbReference type="PANTHER" id="PTHR11777:SF9">
    <property type="entry name" value="ALANINE--TRNA LIGASE, CYTOPLASMIC"/>
    <property type="match status" value="1"/>
</dbReference>
<dbReference type="PANTHER" id="PTHR11777">
    <property type="entry name" value="ALANYL-TRNA SYNTHETASE"/>
    <property type="match status" value="1"/>
</dbReference>
<dbReference type="Gene3D" id="3.10.310.40">
    <property type="match status" value="1"/>
</dbReference>
<evidence type="ECO:0000256" key="3">
    <source>
        <dbReference type="ARBA" id="ARBA00022598"/>
    </source>
</evidence>
<evidence type="ECO:0000256" key="7">
    <source>
        <dbReference type="ARBA" id="ARBA00022884"/>
    </source>
</evidence>
<dbReference type="AlphaFoldDB" id="A0ABD6BLV9"/>
<feature type="compositionally biased region" description="Gly residues" evidence="10">
    <location>
        <begin position="369"/>
        <end position="382"/>
    </location>
</feature>
<keyword evidence="8" id="KW-0648">Protein biosynthesis</keyword>
<reference evidence="12 13" key="1">
    <citation type="journal article" date="2019" name="Int. J. Syst. Evol. Microbiol.">
        <title>The Global Catalogue of Microorganisms (GCM) 10K type strain sequencing project: providing services to taxonomists for standard genome sequencing and annotation.</title>
        <authorList>
            <consortium name="The Broad Institute Genomics Platform"/>
            <consortium name="The Broad Institute Genome Sequencing Center for Infectious Disease"/>
            <person name="Wu L."/>
            <person name="Ma J."/>
        </authorList>
    </citation>
    <scope>NUCLEOTIDE SEQUENCE [LARGE SCALE GENOMIC DNA]</scope>
    <source>
        <strain evidence="12 13">CGMCC 1.12859</strain>
    </source>
</reference>
<evidence type="ECO:0000256" key="9">
    <source>
        <dbReference type="ARBA" id="ARBA00023146"/>
    </source>
</evidence>
<dbReference type="SUPFAM" id="SSF55186">
    <property type="entry name" value="ThrRS/AlaRS common domain"/>
    <property type="match status" value="1"/>
</dbReference>
<keyword evidence="4" id="KW-0547">Nucleotide-binding</keyword>
<feature type="region of interest" description="Disordered" evidence="10">
    <location>
        <begin position="369"/>
        <end position="388"/>
    </location>
</feature>
<dbReference type="InterPro" id="IPR009000">
    <property type="entry name" value="Transl_B-barrel_sf"/>
</dbReference>
<comment type="caution">
    <text evidence="12">The sequence shown here is derived from an EMBL/GenBank/DDBJ whole genome shotgun (WGS) entry which is preliminary data.</text>
</comment>
<dbReference type="GO" id="GO:0002161">
    <property type="term" value="F:aminoacyl-tRNA deacylase activity"/>
    <property type="evidence" value="ECO:0007669"/>
    <property type="project" value="UniProtKB-ARBA"/>
</dbReference>
<evidence type="ECO:0000256" key="5">
    <source>
        <dbReference type="ARBA" id="ARBA00022833"/>
    </source>
</evidence>
<dbReference type="Proteomes" id="UP001597139">
    <property type="component" value="Unassembled WGS sequence"/>
</dbReference>
<evidence type="ECO:0000313" key="12">
    <source>
        <dbReference type="EMBL" id="MFD1565971.1"/>
    </source>
</evidence>
<evidence type="ECO:0000256" key="6">
    <source>
        <dbReference type="ARBA" id="ARBA00022840"/>
    </source>
</evidence>
<dbReference type="Gene3D" id="3.30.980.10">
    <property type="entry name" value="Threonyl-trna Synthetase, Chain A, domain 2"/>
    <property type="match status" value="1"/>
</dbReference>
<dbReference type="Gene3D" id="2.40.30.130">
    <property type="match status" value="1"/>
</dbReference>
<dbReference type="Pfam" id="PF07973">
    <property type="entry name" value="tRNA_SAD"/>
    <property type="match status" value="1"/>
</dbReference>
<dbReference type="GO" id="GO:0000049">
    <property type="term" value="F:tRNA binding"/>
    <property type="evidence" value="ECO:0007669"/>
    <property type="project" value="UniProtKB-KW"/>
</dbReference>
<dbReference type="GO" id="GO:0006412">
    <property type="term" value="P:translation"/>
    <property type="evidence" value="ECO:0007669"/>
    <property type="project" value="UniProtKB-KW"/>
</dbReference>
<dbReference type="InterPro" id="IPR012947">
    <property type="entry name" value="tRNA_SAD"/>
</dbReference>
<gene>
    <name evidence="12" type="ORF">ACFSAU_00545</name>
</gene>
<evidence type="ECO:0000256" key="4">
    <source>
        <dbReference type="ARBA" id="ARBA00022741"/>
    </source>
</evidence>
<keyword evidence="2" id="KW-0820">tRNA-binding</keyword>
<dbReference type="InterPro" id="IPR018163">
    <property type="entry name" value="Thr/Ala-tRNA-synth_IIc_edit"/>
</dbReference>
<dbReference type="InterPro" id="IPR050058">
    <property type="entry name" value="Ala-tRNA_ligase"/>
</dbReference>
<keyword evidence="7" id="KW-0694">RNA-binding</keyword>
<feature type="domain" description="Alanyl-transfer RNA synthetases family profile" evidence="11">
    <location>
        <begin position="1"/>
        <end position="244"/>
    </location>
</feature>
<dbReference type="EMBL" id="JBHUCZ010000001">
    <property type="protein sequence ID" value="MFD1565971.1"/>
    <property type="molecule type" value="Genomic_DNA"/>
</dbReference>
<accession>A0ABD6BLV9</accession>
<dbReference type="Pfam" id="PF01411">
    <property type="entry name" value="tRNA-synt_2c"/>
    <property type="match status" value="1"/>
</dbReference>
<dbReference type="SMART" id="SM00863">
    <property type="entry name" value="tRNA_SAD"/>
    <property type="match status" value="1"/>
</dbReference>
<evidence type="ECO:0000256" key="2">
    <source>
        <dbReference type="ARBA" id="ARBA00022555"/>
    </source>
</evidence>
<proteinExistence type="inferred from homology"/>
<dbReference type="PROSITE" id="PS50860">
    <property type="entry name" value="AA_TRNA_LIGASE_II_ALA"/>
    <property type="match status" value="1"/>
</dbReference>
<dbReference type="InterPro" id="IPR018165">
    <property type="entry name" value="Ala-tRNA-synth_IIc_core"/>
</dbReference>
<evidence type="ECO:0000256" key="10">
    <source>
        <dbReference type="SAM" id="MobiDB-lite"/>
    </source>
</evidence>
<keyword evidence="6" id="KW-0067">ATP-binding</keyword>
<keyword evidence="5" id="KW-0862">Zinc</keyword>
<comment type="similarity">
    <text evidence="1">Belongs to the class-II aminoacyl-tRNA synthetase family.</text>
</comment>
<dbReference type="GO" id="GO:0004812">
    <property type="term" value="F:aminoacyl-tRNA ligase activity"/>
    <property type="evidence" value="ECO:0007669"/>
    <property type="project" value="UniProtKB-KW"/>
</dbReference>
<organism evidence="12 13">
    <name type="scientific">Halolamina litorea</name>
    <dbReference type="NCBI Taxonomy" id="1515593"/>
    <lineage>
        <taxon>Archaea</taxon>
        <taxon>Methanobacteriati</taxon>
        <taxon>Methanobacteriota</taxon>
        <taxon>Stenosarchaea group</taxon>
        <taxon>Halobacteria</taxon>
        <taxon>Halobacteriales</taxon>
        <taxon>Haloferacaceae</taxon>
    </lineage>
</organism>
<dbReference type="GO" id="GO:0005524">
    <property type="term" value="F:ATP binding"/>
    <property type="evidence" value="ECO:0007669"/>
    <property type="project" value="UniProtKB-KW"/>
</dbReference>
<dbReference type="SUPFAM" id="SSF50447">
    <property type="entry name" value="Translation proteins"/>
    <property type="match status" value="1"/>
</dbReference>
<evidence type="ECO:0000313" key="13">
    <source>
        <dbReference type="Proteomes" id="UP001597139"/>
    </source>
</evidence>
<evidence type="ECO:0000256" key="1">
    <source>
        <dbReference type="ARBA" id="ARBA00008226"/>
    </source>
</evidence>
<keyword evidence="3 12" id="KW-0436">Ligase</keyword>
<evidence type="ECO:0000259" key="11">
    <source>
        <dbReference type="PROSITE" id="PS50860"/>
    </source>
</evidence>
<protein>
    <submittedName>
        <fullName evidence="12">Alanine--tRNA ligase-related protein</fullName>
    </submittedName>
</protein>
<name>A0ABD6BLV9_9EURY</name>